<evidence type="ECO:0008006" key="3">
    <source>
        <dbReference type="Google" id="ProtNLM"/>
    </source>
</evidence>
<dbReference type="EMBL" id="JAOQAV010000005">
    <property type="protein sequence ID" value="KAJ4194052.1"/>
    <property type="molecule type" value="Genomic_DNA"/>
</dbReference>
<dbReference type="SUPFAM" id="SSF50249">
    <property type="entry name" value="Nucleic acid-binding proteins"/>
    <property type="match status" value="1"/>
</dbReference>
<dbReference type="Proteomes" id="UP001152087">
    <property type="component" value="Unassembled WGS sequence"/>
</dbReference>
<protein>
    <recommendedName>
        <fullName evidence="3">Nucleic acid-binding, OB-fold protein</fullName>
    </recommendedName>
</protein>
<gene>
    <name evidence="1" type="ORF">NW755_002817</name>
</gene>
<dbReference type="AlphaFoldDB" id="A0A9W8RC03"/>
<evidence type="ECO:0000313" key="1">
    <source>
        <dbReference type="EMBL" id="KAJ4194052.1"/>
    </source>
</evidence>
<proteinExistence type="predicted"/>
<organism evidence="1 2">
    <name type="scientific">Fusarium falciforme</name>
    <dbReference type="NCBI Taxonomy" id="195108"/>
    <lineage>
        <taxon>Eukaryota</taxon>
        <taxon>Fungi</taxon>
        <taxon>Dikarya</taxon>
        <taxon>Ascomycota</taxon>
        <taxon>Pezizomycotina</taxon>
        <taxon>Sordariomycetes</taxon>
        <taxon>Hypocreomycetidae</taxon>
        <taxon>Hypocreales</taxon>
        <taxon>Nectriaceae</taxon>
        <taxon>Fusarium</taxon>
        <taxon>Fusarium solani species complex</taxon>
    </lineage>
</organism>
<reference evidence="1" key="1">
    <citation type="submission" date="2022-09" db="EMBL/GenBank/DDBJ databases">
        <title>Fusarium specimens isolated from Avocado Roots.</title>
        <authorList>
            <person name="Stajich J."/>
            <person name="Roper C."/>
            <person name="Heimlech-Rivalta G."/>
        </authorList>
    </citation>
    <scope>NUCLEOTIDE SEQUENCE</scope>
    <source>
        <strain evidence="1">A02</strain>
    </source>
</reference>
<keyword evidence="2" id="KW-1185">Reference proteome</keyword>
<dbReference type="InterPro" id="IPR012340">
    <property type="entry name" value="NA-bd_OB-fold"/>
</dbReference>
<comment type="caution">
    <text evidence="1">The sequence shown here is derived from an EMBL/GenBank/DDBJ whole genome shotgun (WGS) entry which is preliminary data.</text>
</comment>
<name>A0A9W8RC03_9HYPO</name>
<dbReference type="Gene3D" id="2.40.50.140">
    <property type="entry name" value="Nucleic acid-binding proteins"/>
    <property type="match status" value="1"/>
</dbReference>
<sequence length="381" mass="42081">MTPRLLLFAGAPPASSLNAESCTINDLDDVFAEFLGLIPRRRTQSRVTPSSTSQVAWRSLPLTRQPLHTGFSQRHDISIGEHALASQSDFFTTADVSFNGVAESFGGTDPEDVLSQFYDHSLAVHNSIPSSQLDSFEETSLEETSFMTVSSTGKPTIIAPVPSHLSDLEDVPPAPRILALNPQTVTLNLIVGIISIAQPRSVTTRWGRTLSLVEILVGDDTKSGFAVTFWLDRENAATAQISSLRRQDVVLMQNVALHVFRGKVYGQSLRKGMTKVTLLWRREGSGLYTTRDLAKRGQVHPQLAKTKQVKDWVLKFVGAHVGVRTRARTARVSWDKPPDNTQYSLLHQKCAQGWRDVRVSSISTNQHINADFPKQDTTKPA</sequence>
<evidence type="ECO:0000313" key="2">
    <source>
        <dbReference type="Proteomes" id="UP001152087"/>
    </source>
</evidence>
<accession>A0A9W8RC03</accession>
<dbReference type="OrthoDB" id="5378679at2759"/>